<dbReference type="InterPro" id="IPR050373">
    <property type="entry name" value="Fibrinogen_C-term_domain"/>
</dbReference>
<dbReference type="Proteomes" id="UP000887013">
    <property type="component" value="Unassembled WGS sequence"/>
</dbReference>
<proteinExistence type="predicted"/>
<dbReference type="OrthoDB" id="6145874at2759"/>
<keyword evidence="1" id="KW-0106">Calcium</keyword>
<sequence length="300" mass="34435">MALFLIVPSSISSIEYERNSSPLDSVKLNSVRTDLTSSVSKRSSDVTSFLKSTAISDQPSELKFADCEEIKKHGHNKSGIYTIWPRSRVGHCSLEVYCDMDTSGGGWTVIQRRGKFGGPMNFFDQNWELYKDGFGFLNEEFWLGNDNIHALTNQGHYTIRFDLQQKNGGRAYALYDKFWIDNEEQKYKLHISGYSGDAGDSMAYHNGMFFSTRDRDNDRSDYYNCAKDRSSGWWFNYCMECNLNGLYRDGTYTAPYNDGIDWHTFGGYKNSLVATEIKIRPNNKACRRPFSLHHSKIVDV</sequence>
<evidence type="ECO:0000256" key="3">
    <source>
        <dbReference type="ARBA" id="ARBA00053344"/>
    </source>
</evidence>
<dbReference type="PANTHER" id="PTHR19143">
    <property type="entry name" value="FIBRINOGEN/TENASCIN/ANGIOPOEITIN"/>
    <property type="match status" value="1"/>
</dbReference>
<evidence type="ECO:0000313" key="6">
    <source>
        <dbReference type="Proteomes" id="UP000887013"/>
    </source>
</evidence>
<comment type="function">
    <text evidence="3">Lectin involved in innate immunity. Agglutinates all types of human erythrocytes, Gram-positive and Gram-negative bacteria. Has a stronger agglutinating activity towards Gram-negative bacteria than towards Gram-positive bacteria. Specifically recognizes acetyl group-containing substances on agglutinated cells. The hemagglutinating activity was inhibited by EDTA, acetyl group-containing mono- and disaccharides, N-acetyl derivatives of amino acids, other acetyl group-containing substances, propionamide and benzamide. Enhances the antimicrobial activity of big defensin against Gram-positive bacteria but not against Gram-negative bacteria.</text>
</comment>
<accession>A0A8X6NN30</accession>
<dbReference type="AlphaFoldDB" id="A0A8X6NN30"/>
<dbReference type="FunFam" id="3.90.215.10:FF:000001">
    <property type="entry name" value="Tenascin isoform 1"/>
    <property type="match status" value="1"/>
</dbReference>
<dbReference type="GO" id="GO:0030246">
    <property type="term" value="F:carbohydrate binding"/>
    <property type="evidence" value="ECO:0007669"/>
    <property type="project" value="UniProtKB-ARBA"/>
</dbReference>
<dbReference type="InterPro" id="IPR036056">
    <property type="entry name" value="Fibrinogen-like_C"/>
</dbReference>
<organism evidence="5 6">
    <name type="scientific">Nephila pilipes</name>
    <name type="common">Giant wood spider</name>
    <name type="synonym">Nephila maculata</name>
    <dbReference type="NCBI Taxonomy" id="299642"/>
    <lineage>
        <taxon>Eukaryota</taxon>
        <taxon>Metazoa</taxon>
        <taxon>Ecdysozoa</taxon>
        <taxon>Arthropoda</taxon>
        <taxon>Chelicerata</taxon>
        <taxon>Arachnida</taxon>
        <taxon>Araneae</taxon>
        <taxon>Araneomorphae</taxon>
        <taxon>Entelegynae</taxon>
        <taxon>Araneoidea</taxon>
        <taxon>Nephilidae</taxon>
        <taxon>Nephila</taxon>
    </lineage>
</organism>
<dbReference type="GO" id="GO:0005615">
    <property type="term" value="C:extracellular space"/>
    <property type="evidence" value="ECO:0007669"/>
    <property type="project" value="TreeGrafter"/>
</dbReference>
<evidence type="ECO:0000313" key="5">
    <source>
        <dbReference type="EMBL" id="GFT22620.1"/>
    </source>
</evidence>
<dbReference type="NCBIfam" id="NF040941">
    <property type="entry name" value="GGGWT_bact"/>
    <property type="match status" value="1"/>
</dbReference>
<comment type="caution">
    <text evidence="5">The sequence shown here is derived from an EMBL/GenBank/DDBJ whole genome shotgun (WGS) entry which is preliminary data.</text>
</comment>
<reference evidence="5" key="1">
    <citation type="submission" date="2020-08" db="EMBL/GenBank/DDBJ databases">
        <title>Multicomponent nature underlies the extraordinary mechanical properties of spider dragline silk.</title>
        <authorList>
            <person name="Kono N."/>
            <person name="Nakamura H."/>
            <person name="Mori M."/>
            <person name="Yoshida Y."/>
            <person name="Ohtoshi R."/>
            <person name="Malay A.D."/>
            <person name="Moran D.A.P."/>
            <person name="Tomita M."/>
            <person name="Numata K."/>
            <person name="Arakawa K."/>
        </authorList>
    </citation>
    <scope>NUCLEOTIDE SEQUENCE</scope>
</reference>
<protein>
    <submittedName>
        <fullName evidence="5">Techylectin-5A</fullName>
    </submittedName>
</protein>
<dbReference type="EMBL" id="BMAW01011230">
    <property type="protein sequence ID" value="GFT22620.1"/>
    <property type="molecule type" value="Genomic_DNA"/>
</dbReference>
<keyword evidence="2" id="KW-1015">Disulfide bond</keyword>
<evidence type="ECO:0000259" key="4">
    <source>
        <dbReference type="PROSITE" id="PS51406"/>
    </source>
</evidence>
<dbReference type="PROSITE" id="PS51406">
    <property type="entry name" value="FIBRINOGEN_C_2"/>
    <property type="match status" value="1"/>
</dbReference>
<dbReference type="Pfam" id="PF00147">
    <property type="entry name" value="Fibrinogen_C"/>
    <property type="match status" value="1"/>
</dbReference>
<evidence type="ECO:0000256" key="2">
    <source>
        <dbReference type="ARBA" id="ARBA00023157"/>
    </source>
</evidence>
<gene>
    <name evidence="5" type="ORF">NPIL_281711</name>
</gene>
<dbReference type="CDD" id="cd00087">
    <property type="entry name" value="FReD"/>
    <property type="match status" value="1"/>
</dbReference>
<evidence type="ECO:0000256" key="1">
    <source>
        <dbReference type="ARBA" id="ARBA00022837"/>
    </source>
</evidence>
<dbReference type="InterPro" id="IPR014716">
    <property type="entry name" value="Fibrinogen_a/b/g_C_1"/>
</dbReference>
<keyword evidence="6" id="KW-1185">Reference proteome</keyword>
<dbReference type="SUPFAM" id="SSF56496">
    <property type="entry name" value="Fibrinogen C-terminal domain-like"/>
    <property type="match status" value="1"/>
</dbReference>
<dbReference type="InterPro" id="IPR002181">
    <property type="entry name" value="Fibrinogen_a/b/g_C_dom"/>
</dbReference>
<dbReference type="GO" id="GO:0098609">
    <property type="term" value="P:cell-cell adhesion"/>
    <property type="evidence" value="ECO:0007669"/>
    <property type="project" value="UniProtKB-ARBA"/>
</dbReference>
<feature type="domain" description="Fibrinogen C-terminal" evidence="4">
    <location>
        <begin position="58"/>
        <end position="283"/>
    </location>
</feature>
<dbReference type="Gene3D" id="3.90.215.10">
    <property type="entry name" value="Gamma Fibrinogen, chain A, domain 1"/>
    <property type="match status" value="1"/>
</dbReference>
<dbReference type="SMART" id="SM00186">
    <property type="entry name" value="FBG"/>
    <property type="match status" value="1"/>
</dbReference>
<name>A0A8X6NN30_NEPPI</name>